<dbReference type="Gene3D" id="1.10.150.240">
    <property type="entry name" value="Putative phosphatase, domain 2"/>
    <property type="match status" value="1"/>
</dbReference>
<keyword evidence="3" id="KW-1185">Reference proteome</keyword>
<gene>
    <name evidence="2" type="ORF">GSI_03596</name>
</gene>
<sequence length="241" mass="26207">MASPSEVLKDVEAYVFDVFGTVVNWHGNITKQLAAAAPEGVDEGTGTPLPTNGGQHSLNIGGEGTTNMDVVHRQTLDNLLTTPRWKHLASHWDDAKRHELVMSWHKAQGWPDAPKGLYALKQNAIVVALSNGNLRFLVDLAKNGDLPWDAVFSVEFFGTCKPNPQVYLGALHHLNLPGEKCAMVASHLWDLKAAAEHAGMKTIYVPRLTEDLEDREGVKSKAGGGEVDIVVNSFEELAALL</sequence>
<dbReference type="InterPro" id="IPR051540">
    <property type="entry name" value="S-2-haloacid_dehalogenase"/>
</dbReference>
<dbReference type="PANTHER" id="PTHR43316:SF3">
    <property type="entry name" value="HALOACID DEHALOGENASE, TYPE II (AFU_ORTHOLOGUE AFUA_2G07750)-RELATED"/>
    <property type="match status" value="1"/>
</dbReference>
<protein>
    <recommendedName>
        <fullName evidence="4">Haloacid dehalogenase</fullName>
    </recommendedName>
</protein>
<dbReference type="Gene3D" id="3.40.50.1000">
    <property type="entry name" value="HAD superfamily/HAD-like"/>
    <property type="match status" value="1"/>
</dbReference>
<dbReference type="OrthoDB" id="2363873at2759"/>
<dbReference type="InterPro" id="IPR006439">
    <property type="entry name" value="HAD-SF_hydro_IA"/>
</dbReference>
<reference evidence="2 3" key="1">
    <citation type="journal article" date="2015" name="Sci. Rep.">
        <title>Chromosome-level genome map provides insights into diverse defense mechanisms in the medicinal fungus Ganoderma sinense.</title>
        <authorList>
            <person name="Zhu Y."/>
            <person name="Xu J."/>
            <person name="Sun C."/>
            <person name="Zhou S."/>
            <person name="Xu H."/>
            <person name="Nelson D.R."/>
            <person name="Qian J."/>
            <person name="Song J."/>
            <person name="Luo H."/>
            <person name="Xiang L."/>
            <person name="Li Y."/>
            <person name="Xu Z."/>
            <person name="Ji A."/>
            <person name="Wang L."/>
            <person name="Lu S."/>
            <person name="Hayward A."/>
            <person name="Sun W."/>
            <person name="Li X."/>
            <person name="Schwartz D.C."/>
            <person name="Wang Y."/>
            <person name="Chen S."/>
        </authorList>
    </citation>
    <scope>NUCLEOTIDE SEQUENCE [LARGE SCALE GENOMIC DNA]</scope>
    <source>
        <strain evidence="2 3">ZZ0214-1</strain>
    </source>
</reference>
<dbReference type="Pfam" id="PF00702">
    <property type="entry name" value="Hydrolase"/>
    <property type="match status" value="1"/>
</dbReference>
<comment type="caution">
    <text evidence="2">The sequence shown here is derived from an EMBL/GenBank/DDBJ whole genome shotgun (WGS) entry which is preliminary data.</text>
</comment>
<dbReference type="GO" id="GO:0016791">
    <property type="term" value="F:phosphatase activity"/>
    <property type="evidence" value="ECO:0007669"/>
    <property type="project" value="UniProtKB-ARBA"/>
</dbReference>
<evidence type="ECO:0000313" key="2">
    <source>
        <dbReference type="EMBL" id="PIL33890.1"/>
    </source>
</evidence>
<dbReference type="SFLD" id="SFLDS00003">
    <property type="entry name" value="Haloacid_Dehalogenase"/>
    <property type="match status" value="1"/>
</dbReference>
<dbReference type="SFLD" id="SFLDG01129">
    <property type="entry name" value="C1.5:_HAD__Beta-PGM__Phosphata"/>
    <property type="match status" value="1"/>
</dbReference>
<dbReference type="PANTHER" id="PTHR43316">
    <property type="entry name" value="HYDROLASE, HALOACID DELAHOGENASE-RELATED"/>
    <property type="match status" value="1"/>
</dbReference>
<dbReference type="SUPFAM" id="SSF56784">
    <property type="entry name" value="HAD-like"/>
    <property type="match status" value="1"/>
</dbReference>
<evidence type="ECO:0000313" key="3">
    <source>
        <dbReference type="Proteomes" id="UP000230002"/>
    </source>
</evidence>
<dbReference type="Proteomes" id="UP000230002">
    <property type="component" value="Unassembled WGS sequence"/>
</dbReference>
<dbReference type="InterPro" id="IPR023214">
    <property type="entry name" value="HAD_sf"/>
</dbReference>
<dbReference type="InterPro" id="IPR023198">
    <property type="entry name" value="PGP-like_dom2"/>
</dbReference>
<organism evidence="2 3">
    <name type="scientific">Ganoderma sinense ZZ0214-1</name>
    <dbReference type="NCBI Taxonomy" id="1077348"/>
    <lineage>
        <taxon>Eukaryota</taxon>
        <taxon>Fungi</taxon>
        <taxon>Dikarya</taxon>
        <taxon>Basidiomycota</taxon>
        <taxon>Agaricomycotina</taxon>
        <taxon>Agaricomycetes</taxon>
        <taxon>Polyporales</taxon>
        <taxon>Polyporaceae</taxon>
        <taxon>Ganoderma</taxon>
    </lineage>
</organism>
<proteinExistence type="predicted"/>
<dbReference type="AlphaFoldDB" id="A0A2G8SJH5"/>
<accession>A0A2G8SJH5</accession>
<evidence type="ECO:0008006" key="4">
    <source>
        <dbReference type="Google" id="ProtNLM"/>
    </source>
</evidence>
<keyword evidence="1" id="KW-0378">Hydrolase</keyword>
<dbReference type="EMBL" id="AYKW01000006">
    <property type="protein sequence ID" value="PIL33890.1"/>
    <property type="molecule type" value="Genomic_DNA"/>
</dbReference>
<evidence type="ECO:0000256" key="1">
    <source>
        <dbReference type="ARBA" id="ARBA00022801"/>
    </source>
</evidence>
<name>A0A2G8SJH5_9APHY</name>
<dbReference type="STRING" id="1077348.A0A2G8SJH5"/>
<dbReference type="InterPro" id="IPR036412">
    <property type="entry name" value="HAD-like_sf"/>
</dbReference>
<dbReference type="NCBIfam" id="TIGR01493">
    <property type="entry name" value="HAD-SF-IA-v2"/>
    <property type="match status" value="1"/>
</dbReference>
<dbReference type="PRINTS" id="PR00413">
    <property type="entry name" value="HADHALOGNASE"/>
</dbReference>